<feature type="compositionally biased region" description="Low complexity" evidence="1">
    <location>
        <begin position="209"/>
        <end position="224"/>
    </location>
</feature>
<gene>
    <name evidence="2" type="ORF">SPI_05185</name>
</gene>
<evidence type="ECO:0000256" key="1">
    <source>
        <dbReference type="SAM" id="MobiDB-lite"/>
    </source>
</evidence>
<comment type="caution">
    <text evidence="2">The sequence shown here is derived from an EMBL/GenBank/DDBJ whole genome shotgun (WGS) entry which is preliminary data.</text>
</comment>
<keyword evidence="3" id="KW-1185">Reference proteome</keyword>
<sequence>MSRSRSSVSSSSLPSSHSSSSRSSRSSGSEVARDVRSIRVAVPKKKSFKFMVWTAGAAPGRVSHIQRDDVTYTVETHRGNGRRDSNGDDTTSYTERTKTNYHLVGRRHSDMDSAYDNDGNGRVGRDTGHGGYSSGHGGRYANNGPPRSMGTRGNSYRRSNRGAAEYGGLPAWMAGASGPGGPGGQGSGGGGGRFPGGPPGAPPGGFRGGMPAMPPGARMPFNGMGPPGGRPGAGPPPPRGPGFPGGPGGPGGPGRPGSASPDIVDG</sequence>
<dbReference type="STRING" id="1081102.A0A167U1J3"/>
<accession>A0A167U1J3</accession>
<evidence type="ECO:0000313" key="3">
    <source>
        <dbReference type="Proteomes" id="UP000076874"/>
    </source>
</evidence>
<feature type="compositionally biased region" description="Low complexity" evidence="1">
    <location>
        <begin position="1"/>
        <end position="29"/>
    </location>
</feature>
<feature type="region of interest" description="Disordered" evidence="1">
    <location>
        <begin position="1"/>
        <end position="37"/>
    </location>
</feature>
<organism evidence="2 3">
    <name type="scientific">Niveomyces insectorum RCEF 264</name>
    <dbReference type="NCBI Taxonomy" id="1081102"/>
    <lineage>
        <taxon>Eukaryota</taxon>
        <taxon>Fungi</taxon>
        <taxon>Dikarya</taxon>
        <taxon>Ascomycota</taxon>
        <taxon>Pezizomycotina</taxon>
        <taxon>Sordariomycetes</taxon>
        <taxon>Hypocreomycetidae</taxon>
        <taxon>Hypocreales</taxon>
        <taxon>Cordycipitaceae</taxon>
        <taxon>Niveomyces</taxon>
    </lineage>
</organism>
<dbReference type="Proteomes" id="UP000076874">
    <property type="component" value="Unassembled WGS sequence"/>
</dbReference>
<dbReference type="AlphaFoldDB" id="A0A167U1J3"/>
<reference evidence="2 3" key="1">
    <citation type="journal article" date="2016" name="Genome Biol. Evol.">
        <title>Divergent and convergent evolution of fungal pathogenicity.</title>
        <authorList>
            <person name="Shang Y."/>
            <person name="Xiao G."/>
            <person name="Zheng P."/>
            <person name="Cen K."/>
            <person name="Zhan S."/>
            <person name="Wang C."/>
        </authorList>
    </citation>
    <scope>NUCLEOTIDE SEQUENCE [LARGE SCALE GENOMIC DNA]</scope>
    <source>
        <strain evidence="2 3">RCEF 264</strain>
    </source>
</reference>
<evidence type="ECO:0000313" key="2">
    <source>
        <dbReference type="EMBL" id="OAA61161.1"/>
    </source>
</evidence>
<protein>
    <submittedName>
        <fullName evidence="2">Uncharacterized protein</fullName>
    </submittedName>
</protein>
<proteinExistence type="predicted"/>
<feature type="compositionally biased region" description="Gly residues" evidence="1">
    <location>
        <begin position="177"/>
        <end position="195"/>
    </location>
</feature>
<feature type="region of interest" description="Disordered" evidence="1">
    <location>
        <begin position="73"/>
        <end position="162"/>
    </location>
</feature>
<feature type="region of interest" description="Disordered" evidence="1">
    <location>
        <begin position="175"/>
        <end position="266"/>
    </location>
</feature>
<feature type="compositionally biased region" description="Gly residues" evidence="1">
    <location>
        <begin position="242"/>
        <end position="255"/>
    </location>
</feature>
<dbReference type="EMBL" id="AZHD01000008">
    <property type="protein sequence ID" value="OAA61161.1"/>
    <property type="molecule type" value="Genomic_DNA"/>
</dbReference>
<feature type="compositionally biased region" description="Basic and acidic residues" evidence="1">
    <location>
        <begin position="73"/>
        <end position="86"/>
    </location>
</feature>
<name>A0A167U1J3_9HYPO</name>
<feature type="compositionally biased region" description="Gly residues" evidence="1">
    <location>
        <begin position="129"/>
        <end position="138"/>
    </location>
</feature>